<organism evidence="13 14">
    <name type="scientific">Persicitalea jodogahamensis</name>
    <dbReference type="NCBI Taxonomy" id="402147"/>
    <lineage>
        <taxon>Bacteria</taxon>
        <taxon>Pseudomonadati</taxon>
        <taxon>Bacteroidota</taxon>
        <taxon>Cytophagia</taxon>
        <taxon>Cytophagales</taxon>
        <taxon>Spirosomataceae</taxon>
        <taxon>Persicitalea</taxon>
    </lineage>
</organism>
<gene>
    <name evidence="13" type="ORF">GCM10007390_28940</name>
</gene>
<protein>
    <recommendedName>
        <fullName evidence="10">Thiamine pyrimidine synthase</fullName>
    </recommendedName>
</protein>
<evidence type="ECO:0000256" key="9">
    <source>
        <dbReference type="ARBA" id="ARBA00023004"/>
    </source>
</evidence>
<comment type="catalytic activity">
    <reaction evidence="11">
        <text>N(6)-(pyridoxal phosphate)-L-lysyl-[4-amino-5-hydroxymethyl-2-methylpyrimidine phosphate synthase] + L-histidyl-[4-amino-5-hydroxymethyl-2-methylpyrimidine phosphate synthase] + 2 Fe(3+) + 4 H2O = L-lysyl-[4-amino-5-hydroxymethyl-2-methylpyrimidine phosphate synthase] + (2S)-2-amino-5-hydroxy-4-oxopentanoyl-[4-amino-5-hydroxymethyl-2-methylpyrimidine phosphate synthase] + 4-amino-2-methyl-5-(phosphooxymethyl)pyrimidine + 3-oxopropanoate + 2 Fe(2+) + 2 H(+)</text>
        <dbReference type="Rhea" id="RHEA:65756"/>
        <dbReference type="Rhea" id="RHEA-COMP:16892"/>
        <dbReference type="Rhea" id="RHEA-COMP:16893"/>
        <dbReference type="Rhea" id="RHEA-COMP:16894"/>
        <dbReference type="Rhea" id="RHEA-COMP:16895"/>
        <dbReference type="ChEBI" id="CHEBI:15377"/>
        <dbReference type="ChEBI" id="CHEBI:15378"/>
        <dbReference type="ChEBI" id="CHEBI:29033"/>
        <dbReference type="ChEBI" id="CHEBI:29034"/>
        <dbReference type="ChEBI" id="CHEBI:29969"/>
        <dbReference type="ChEBI" id="CHEBI:29979"/>
        <dbReference type="ChEBI" id="CHEBI:33190"/>
        <dbReference type="ChEBI" id="CHEBI:58354"/>
        <dbReference type="ChEBI" id="CHEBI:143915"/>
        <dbReference type="ChEBI" id="CHEBI:157692"/>
    </reaction>
    <physiologicalReaction direction="left-to-right" evidence="11">
        <dbReference type="Rhea" id="RHEA:65757"/>
    </physiologicalReaction>
</comment>
<keyword evidence="7" id="KW-0663">Pyridoxal phosphate</keyword>
<evidence type="ECO:0000313" key="13">
    <source>
        <dbReference type="EMBL" id="GHB73054.1"/>
    </source>
</evidence>
<evidence type="ECO:0000313" key="14">
    <source>
        <dbReference type="Proteomes" id="UP000598271"/>
    </source>
</evidence>
<evidence type="ECO:0000256" key="10">
    <source>
        <dbReference type="ARBA" id="ARBA00033171"/>
    </source>
</evidence>
<evidence type="ECO:0000256" key="7">
    <source>
        <dbReference type="ARBA" id="ARBA00022898"/>
    </source>
</evidence>
<dbReference type="GO" id="GO:0046872">
    <property type="term" value="F:metal ion binding"/>
    <property type="evidence" value="ECO:0007669"/>
    <property type="project" value="UniProtKB-KW"/>
</dbReference>
<comment type="pathway">
    <text evidence="2">Cofactor biosynthesis; thiamine diphosphate biosynthesis.</text>
</comment>
<dbReference type="Proteomes" id="UP000598271">
    <property type="component" value="Unassembled WGS sequence"/>
</dbReference>
<evidence type="ECO:0000256" key="2">
    <source>
        <dbReference type="ARBA" id="ARBA00004948"/>
    </source>
</evidence>
<evidence type="ECO:0000256" key="8">
    <source>
        <dbReference type="ARBA" id="ARBA00022977"/>
    </source>
</evidence>
<evidence type="ECO:0000256" key="5">
    <source>
        <dbReference type="ARBA" id="ARBA00022679"/>
    </source>
</evidence>
<keyword evidence="8" id="KW-0784">Thiamine biosynthesis</keyword>
<dbReference type="EMBL" id="BMXF01000002">
    <property type="protein sequence ID" value="GHB73054.1"/>
    <property type="molecule type" value="Genomic_DNA"/>
</dbReference>
<evidence type="ECO:0000256" key="1">
    <source>
        <dbReference type="ARBA" id="ARBA00003469"/>
    </source>
</evidence>
<evidence type="ECO:0000259" key="12">
    <source>
        <dbReference type="Pfam" id="PF09084"/>
    </source>
</evidence>
<dbReference type="InterPro" id="IPR027939">
    <property type="entry name" value="NMT1/THI5"/>
</dbReference>
<sequence length="303" mass="33661">MNKVTLALDWTPNTNHTGFFVAKELGFYTEAGLDVDILSPASDGYATTPAKKLELGECDFAIAPFESVISLNTKARKVNAFAIAALLQEDISSIVTLTGSGITRPRDLSGRTYASYQARYEDAIVTQMIINDGGTGDLDIVYPAKLGIWDTLVNNEADSTWIFDNWEGIEAESNGLPLTHFRLADYGIPYAYSPVILTTKEGLSENTEVYKAFLQATKRGFQSAIAKPTQAVGILTNHLPERDIKMINVGKSQEYVLPYYGNEGNWGVMEKSRIDRFLNWLVEHKLEDEAVLHFELFTNSLLK</sequence>
<keyword evidence="9" id="KW-0408">Iron</keyword>
<proteinExistence type="inferred from homology"/>
<dbReference type="GO" id="GO:0016740">
    <property type="term" value="F:transferase activity"/>
    <property type="evidence" value="ECO:0007669"/>
    <property type="project" value="UniProtKB-KW"/>
</dbReference>
<feature type="domain" description="SsuA/THI5-like" evidence="12">
    <location>
        <begin position="13"/>
        <end position="231"/>
    </location>
</feature>
<evidence type="ECO:0000256" key="3">
    <source>
        <dbReference type="ARBA" id="ARBA00009406"/>
    </source>
</evidence>
<comment type="function">
    <text evidence="1">Responsible for the formation of the pyrimidine heterocycle in the thiamine biosynthesis pathway. Catalyzes the formation of hydroxymethylpyrimidine phosphate (HMP-P) from histidine and pyridoxal phosphate (PLP). The protein uses PLP and the active site histidine to form HMP-P, generating an inactive enzyme. The enzyme can only undergo a single turnover, which suggests it is a suicide enzyme.</text>
</comment>
<keyword evidence="6" id="KW-0479">Metal-binding</keyword>
<evidence type="ECO:0000256" key="11">
    <source>
        <dbReference type="ARBA" id="ARBA00048179"/>
    </source>
</evidence>
<reference evidence="13 14" key="1">
    <citation type="journal article" date="2014" name="Int. J. Syst. Evol. Microbiol.">
        <title>Complete genome sequence of Corynebacterium casei LMG S-19264T (=DSM 44701T), isolated from a smear-ripened cheese.</title>
        <authorList>
            <consortium name="US DOE Joint Genome Institute (JGI-PGF)"/>
            <person name="Walter F."/>
            <person name="Albersmeier A."/>
            <person name="Kalinowski J."/>
            <person name="Ruckert C."/>
        </authorList>
    </citation>
    <scope>NUCLEOTIDE SEQUENCE [LARGE SCALE GENOMIC DNA]</scope>
    <source>
        <strain evidence="13 14">KCTC 12866</strain>
    </source>
</reference>
<dbReference type="AlphaFoldDB" id="A0A8J3DBL3"/>
<dbReference type="GO" id="GO:0009228">
    <property type="term" value="P:thiamine biosynthetic process"/>
    <property type="evidence" value="ECO:0007669"/>
    <property type="project" value="UniProtKB-KW"/>
</dbReference>
<comment type="subunit">
    <text evidence="4">Homodimer.</text>
</comment>
<accession>A0A8J3DBL3</accession>
<comment type="caution">
    <text evidence="13">The sequence shown here is derived from an EMBL/GenBank/DDBJ whole genome shotgun (WGS) entry which is preliminary data.</text>
</comment>
<dbReference type="Gene3D" id="3.40.190.10">
    <property type="entry name" value="Periplasmic binding protein-like II"/>
    <property type="match status" value="2"/>
</dbReference>
<dbReference type="RefSeq" id="WP_189565173.1">
    <property type="nucleotide sequence ID" value="NZ_BMXF01000002.1"/>
</dbReference>
<name>A0A8J3DBL3_9BACT</name>
<dbReference type="PANTHER" id="PTHR31528:SF1">
    <property type="entry name" value="4-AMINO-5-HYDROXYMETHYL-2-METHYLPYRIMIDINE PHOSPHATE SYNTHASE THI11-RELATED"/>
    <property type="match status" value="1"/>
</dbReference>
<comment type="similarity">
    <text evidence="3">Belongs to the NMT1/THI5 family.</text>
</comment>
<dbReference type="PANTHER" id="PTHR31528">
    <property type="entry name" value="4-AMINO-5-HYDROXYMETHYL-2-METHYLPYRIMIDINE PHOSPHATE SYNTHASE THI11-RELATED"/>
    <property type="match status" value="1"/>
</dbReference>
<dbReference type="Pfam" id="PF09084">
    <property type="entry name" value="NMT1"/>
    <property type="match status" value="1"/>
</dbReference>
<dbReference type="SUPFAM" id="SSF53850">
    <property type="entry name" value="Periplasmic binding protein-like II"/>
    <property type="match status" value="1"/>
</dbReference>
<keyword evidence="14" id="KW-1185">Reference proteome</keyword>
<evidence type="ECO:0000256" key="6">
    <source>
        <dbReference type="ARBA" id="ARBA00022723"/>
    </source>
</evidence>
<evidence type="ECO:0000256" key="4">
    <source>
        <dbReference type="ARBA" id="ARBA00011738"/>
    </source>
</evidence>
<keyword evidence="5" id="KW-0808">Transferase</keyword>
<dbReference type="InterPro" id="IPR015168">
    <property type="entry name" value="SsuA/THI5"/>
</dbReference>